<evidence type="ECO:0000256" key="1">
    <source>
        <dbReference type="SAM" id="MobiDB-lite"/>
    </source>
</evidence>
<comment type="caution">
    <text evidence="2">The sequence shown here is derived from an EMBL/GenBank/DDBJ whole genome shotgun (WGS) entry which is preliminary data.</text>
</comment>
<sequence length="66" mass="7275">MGNHANKRAAAARHNARYEQRDAVRPKLTQSPSQKAVKTFEPISVEVKPRGRILGFIAAMAGLFSK</sequence>
<evidence type="ECO:0000313" key="2">
    <source>
        <dbReference type="EMBL" id="MDT3280478.1"/>
    </source>
</evidence>
<name>A0ABU3FYM8_9GAMM</name>
<reference evidence="2 3" key="1">
    <citation type="submission" date="2023-07" db="EMBL/GenBank/DDBJ databases">
        <title>Novel Shewanella species isolated from Baltic Sea sediments.</title>
        <authorList>
            <person name="Martin-Rodriguez A.J."/>
        </authorList>
    </citation>
    <scope>NUCLEOTIDE SEQUENCE [LARGE SCALE GENOMIC DNA]</scope>
    <source>
        <strain evidence="2 3">SP2S1-2</strain>
    </source>
</reference>
<feature type="region of interest" description="Disordered" evidence="1">
    <location>
        <begin position="1"/>
        <end position="35"/>
    </location>
</feature>
<proteinExistence type="predicted"/>
<feature type="compositionally biased region" description="Basic and acidic residues" evidence="1">
    <location>
        <begin position="16"/>
        <end position="25"/>
    </location>
</feature>
<keyword evidence="3" id="KW-1185">Reference proteome</keyword>
<dbReference type="Proteomes" id="UP001249505">
    <property type="component" value="Unassembled WGS sequence"/>
</dbReference>
<evidence type="ECO:0000313" key="3">
    <source>
        <dbReference type="Proteomes" id="UP001249505"/>
    </source>
</evidence>
<organism evidence="2 3">
    <name type="scientific">Shewanella scandinavica</name>
    <dbReference type="NCBI Taxonomy" id="3063538"/>
    <lineage>
        <taxon>Bacteria</taxon>
        <taxon>Pseudomonadati</taxon>
        <taxon>Pseudomonadota</taxon>
        <taxon>Gammaproteobacteria</taxon>
        <taxon>Alteromonadales</taxon>
        <taxon>Shewanellaceae</taxon>
        <taxon>Shewanella</taxon>
    </lineage>
</organism>
<dbReference type="RefSeq" id="WP_311899130.1">
    <property type="nucleotide sequence ID" value="NZ_JAUOES010000008.1"/>
</dbReference>
<protein>
    <submittedName>
        <fullName evidence="2">Uncharacterized protein</fullName>
    </submittedName>
</protein>
<gene>
    <name evidence="2" type="ORF">Q4Q50_09285</name>
</gene>
<accession>A0ABU3FYM8</accession>
<dbReference type="EMBL" id="JAUOES010000008">
    <property type="protein sequence ID" value="MDT3280478.1"/>
    <property type="molecule type" value="Genomic_DNA"/>
</dbReference>
<feature type="compositionally biased region" description="Basic residues" evidence="1">
    <location>
        <begin position="1"/>
        <end position="15"/>
    </location>
</feature>